<gene>
    <name evidence="6" type="ORF">GPUH_LOCUS15023</name>
</gene>
<evidence type="ECO:0000313" key="7">
    <source>
        <dbReference type="Proteomes" id="UP000271098"/>
    </source>
</evidence>
<feature type="chain" id="PRO_5043138970" evidence="4">
    <location>
        <begin position="18"/>
        <end position="156"/>
    </location>
</feature>
<dbReference type="InterPro" id="IPR000536">
    <property type="entry name" value="Nucl_hrmn_rcpt_lig-bd"/>
</dbReference>
<feature type="signal peptide" evidence="4">
    <location>
        <begin position="1"/>
        <end position="17"/>
    </location>
</feature>
<dbReference type="WBParaSite" id="GPUH_0001504201-mRNA-1">
    <property type="protein sequence ID" value="GPUH_0001504201-mRNA-1"/>
    <property type="gene ID" value="GPUH_0001504201"/>
</dbReference>
<evidence type="ECO:0000313" key="8">
    <source>
        <dbReference type="WBParaSite" id="GPUH_0001504201-mRNA-1"/>
    </source>
</evidence>
<reference evidence="6 7" key="2">
    <citation type="submission" date="2018-11" db="EMBL/GenBank/DDBJ databases">
        <authorList>
            <consortium name="Pathogen Informatics"/>
        </authorList>
    </citation>
    <scope>NUCLEOTIDE SEQUENCE [LARGE SCALE GENOMIC DNA]</scope>
</reference>
<keyword evidence="7" id="KW-1185">Reference proteome</keyword>
<dbReference type="EMBL" id="UYRT01081940">
    <property type="protein sequence ID" value="VDN25212.1"/>
    <property type="molecule type" value="Genomic_DNA"/>
</dbReference>
<keyword evidence="4" id="KW-0732">Signal</keyword>
<dbReference type="PROSITE" id="PS51843">
    <property type="entry name" value="NR_LBD"/>
    <property type="match status" value="1"/>
</dbReference>
<dbReference type="OrthoDB" id="5771769at2759"/>
<evidence type="ECO:0000256" key="2">
    <source>
        <dbReference type="ARBA" id="ARBA00023163"/>
    </source>
</evidence>
<dbReference type="InterPro" id="IPR035500">
    <property type="entry name" value="NHR-like_dom_sf"/>
</dbReference>
<evidence type="ECO:0000313" key="6">
    <source>
        <dbReference type="EMBL" id="VDN25212.1"/>
    </source>
</evidence>
<evidence type="ECO:0000259" key="5">
    <source>
        <dbReference type="PROSITE" id="PS51843"/>
    </source>
</evidence>
<evidence type="ECO:0000256" key="1">
    <source>
        <dbReference type="ARBA" id="ARBA00023015"/>
    </source>
</evidence>
<dbReference type="SUPFAM" id="SSF48508">
    <property type="entry name" value="Nuclear receptor ligand-binding domain"/>
    <property type="match status" value="1"/>
</dbReference>
<reference evidence="8" key="1">
    <citation type="submission" date="2016-06" db="UniProtKB">
        <authorList>
            <consortium name="WormBaseParasite"/>
        </authorList>
    </citation>
    <scope>IDENTIFICATION</scope>
</reference>
<evidence type="ECO:0000256" key="3">
    <source>
        <dbReference type="ARBA" id="ARBA00023170"/>
    </source>
</evidence>
<keyword evidence="1" id="KW-0805">Transcription regulation</keyword>
<keyword evidence="2" id="KW-0804">Transcription</keyword>
<keyword evidence="3" id="KW-0675">Receptor</keyword>
<organism evidence="8">
    <name type="scientific">Gongylonema pulchrum</name>
    <dbReference type="NCBI Taxonomy" id="637853"/>
    <lineage>
        <taxon>Eukaryota</taxon>
        <taxon>Metazoa</taxon>
        <taxon>Ecdysozoa</taxon>
        <taxon>Nematoda</taxon>
        <taxon>Chromadorea</taxon>
        <taxon>Rhabditida</taxon>
        <taxon>Spirurina</taxon>
        <taxon>Spiruromorpha</taxon>
        <taxon>Spiruroidea</taxon>
        <taxon>Gongylonematidae</taxon>
        <taxon>Gongylonema</taxon>
    </lineage>
</organism>
<feature type="domain" description="NR LBD" evidence="5">
    <location>
        <begin position="1"/>
        <end position="156"/>
    </location>
</feature>
<sequence length="156" mass="18263">MVAFSWLSVHLLHVVHQYDPVYQSLVLADGSRYKETRNNDPEQDERTQIYTELLGLAKTFYPLQLDNRQLALLSAFFIYNPENMKGSRAEVEKTQENIWMCLKSITESDDDDESPDLRSWAGLLSRVQQFQITVSEMRHFFLNKENIDAMRPLFLA</sequence>
<name>A0A183E231_9BILA</name>
<dbReference type="AlphaFoldDB" id="A0A183E231"/>
<evidence type="ECO:0000256" key="4">
    <source>
        <dbReference type="SAM" id="SignalP"/>
    </source>
</evidence>
<proteinExistence type="predicted"/>
<dbReference type="Proteomes" id="UP000271098">
    <property type="component" value="Unassembled WGS sequence"/>
</dbReference>
<protein>
    <submittedName>
        <fullName evidence="8">NR LBD domain-containing protein</fullName>
    </submittedName>
</protein>
<accession>A0A183E231</accession>
<dbReference type="Gene3D" id="1.10.565.10">
    <property type="entry name" value="Retinoid X Receptor"/>
    <property type="match status" value="1"/>
</dbReference>